<evidence type="ECO:0000256" key="2">
    <source>
        <dbReference type="ARBA" id="ARBA00022771"/>
    </source>
</evidence>
<evidence type="ECO:0000256" key="3">
    <source>
        <dbReference type="ARBA" id="ARBA00022833"/>
    </source>
</evidence>
<dbReference type="PROSITE" id="PS50097">
    <property type="entry name" value="BTB"/>
    <property type="match status" value="1"/>
</dbReference>
<keyword evidence="1" id="KW-0479">Metal-binding</keyword>
<comment type="caution">
    <text evidence="8">The sequence shown here is derived from an EMBL/GenBank/DDBJ whole genome shotgun (WGS) entry which is preliminary data.</text>
</comment>
<gene>
    <name evidence="8" type="ORF">MNOR_LOCUS20003</name>
</gene>
<dbReference type="InterPro" id="IPR000210">
    <property type="entry name" value="BTB/POZ_dom"/>
</dbReference>
<evidence type="ECO:0000256" key="5">
    <source>
        <dbReference type="SAM" id="MobiDB-lite"/>
    </source>
</evidence>
<feature type="compositionally biased region" description="Polar residues" evidence="5">
    <location>
        <begin position="1"/>
        <end position="10"/>
    </location>
</feature>
<feature type="compositionally biased region" description="Polar residues" evidence="5">
    <location>
        <begin position="1524"/>
        <end position="1534"/>
    </location>
</feature>
<feature type="region of interest" description="Disordered" evidence="5">
    <location>
        <begin position="118"/>
        <end position="140"/>
    </location>
</feature>
<feature type="compositionally biased region" description="Polar residues" evidence="5">
    <location>
        <begin position="131"/>
        <end position="140"/>
    </location>
</feature>
<dbReference type="Gene3D" id="3.30.710.10">
    <property type="entry name" value="Potassium Channel Kv1.1, Chain A"/>
    <property type="match status" value="1"/>
</dbReference>
<feature type="region of interest" description="Disordered" evidence="5">
    <location>
        <begin position="535"/>
        <end position="597"/>
    </location>
</feature>
<feature type="compositionally biased region" description="Low complexity" evidence="5">
    <location>
        <begin position="548"/>
        <end position="565"/>
    </location>
</feature>
<evidence type="ECO:0000313" key="8">
    <source>
        <dbReference type="EMBL" id="CAL4112916.1"/>
    </source>
</evidence>
<keyword evidence="3" id="KW-0862">Zinc</keyword>
<dbReference type="SMART" id="SM00225">
    <property type="entry name" value="BTB"/>
    <property type="match status" value="1"/>
</dbReference>
<feature type="compositionally biased region" description="Polar residues" evidence="5">
    <location>
        <begin position="428"/>
        <end position="453"/>
    </location>
</feature>
<proteinExistence type="predicted"/>
<feature type="compositionally biased region" description="Basic and acidic residues" evidence="5">
    <location>
        <begin position="1468"/>
        <end position="1489"/>
    </location>
</feature>
<feature type="region of interest" description="Disordered" evidence="5">
    <location>
        <begin position="1"/>
        <end position="36"/>
    </location>
</feature>
<organism evidence="8 9">
    <name type="scientific">Meganyctiphanes norvegica</name>
    <name type="common">Northern krill</name>
    <name type="synonym">Thysanopoda norvegica</name>
    <dbReference type="NCBI Taxonomy" id="48144"/>
    <lineage>
        <taxon>Eukaryota</taxon>
        <taxon>Metazoa</taxon>
        <taxon>Ecdysozoa</taxon>
        <taxon>Arthropoda</taxon>
        <taxon>Crustacea</taxon>
        <taxon>Multicrustacea</taxon>
        <taxon>Malacostraca</taxon>
        <taxon>Eumalacostraca</taxon>
        <taxon>Eucarida</taxon>
        <taxon>Euphausiacea</taxon>
        <taxon>Euphausiidae</taxon>
        <taxon>Meganyctiphanes</taxon>
    </lineage>
</organism>
<evidence type="ECO:0000256" key="4">
    <source>
        <dbReference type="PROSITE-ProRule" id="PRU00509"/>
    </source>
</evidence>
<evidence type="ECO:0000259" key="6">
    <source>
        <dbReference type="PROSITE" id="PS50097"/>
    </source>
</evidence>
<name>A0AAV2R4L3_MEGNR</name>
<dbReference type="InterPro" id="IPR002857">
    <property type="entry name" value="Znf_CXXC"/>
</dbReference>
<dbReference type="Pfam" id="PF02008">
    <property type="entry name" value="zf-CXXC"/>
    <property type="match status" value="3"/>
</dbReference>
<feature type="region of interest" description="Disordered" evidence="5">
    <location>
        <begin position="160"/>
        <end position="211"/>
    </location>
</feature>
<feature type="domain" description="CXXC-type" evidence="7">
    <location>
        <begin position="1147"/>
        <end position="1195"/>
    </location>
</feature>
<feature type="compositionally biased region" description="Low complexity" evidence="5">
    <location>
        <begin position="1493"/>
        <end position="1523"/>
    </location>
</feature>
<dbReference type="InterPro" id="IPR011333">
    <property type="entry name" value="SKP1/BTB/POZ_sf"/>
</dbReference>
<sequence length="1534" mass="161546">MATSGSSSLLSERLQEANKAPPPYTGAMTITGKGKAGSLAQQQVANSLSAAQAMESFKQLAAASTDGGRSLLLQGLEGSLAQGLALLARESQPGDKSGAFPNAALTLDALRPFLEEGTGGVAAGGRATPTSGSQGDDQATSQPLIANATTMDENTRQGLAAASTVGAPSSPGETPSPGRAYSGRAAPTKTTNSSSSIQKGPQCKPATTKNGFANPRHDAVLVHAIRELYQEEFGLDVVLLAEGGHVAAHCAVLAAASLFLKDLLLQDNDHPKIISVTGTSLVALQGILVCLYQGEIPPGISLHALAETAKLLHMDGLLFVLQNAILAQGGTPLEPLHHPRVLTEMGKGGSEKSGNNKSTRLDQILYQKLNVDHLAPSDSPEPSSLDPHHGILGELLTKTDPQRSYLGYSSSDLGYDPLCKPLKPLNLSKPNKGNAQTTPTSSSAYFPTPVSETPSVRNVSALSSLSSQRDMGLSALSSYGPALTSAAAATAAMPGLLTPLIPSNLTSIMSQMPPLSSLTSQQALDALSLQQQLLSPTSVPQTKKKSNYNKNSSSSHTNNDRSSNSLTNTSIQKSTNNKNYKNSRRSSSSSSTNSSHLSNQYANHFLMKQLAGITPEMAKEVYEQMRLNPQLASLVGLGNMNNVNPLSSSASLQSLANLHNFSNMPGFPPLFPYLASPTTGTPPMVDTKLPPTVGGSIASPSSLNKPQQNIVSAAMPAQGVSSIATSKAKSHFGSIASISSLAGMAGALNTTPGVNINSSGMNANNGGRSDSPEVVSLVGVGVTNGSAASTQSSFTSAQAATKEIKDYNRSDETVKSLLVDVSDVPTSILPPPVSSREIVCLPSSGSTPGSEGSLVYVSPNMPTAAAMVASSLSMSIPGTMSVPIYGSGLMTTTSIGSPVTTSMIHTDSRVSQHGPIRLVGDEHNGSSSSPEIVEIIEEIPGDPQSAIHRTLYHPGHMGRKRKGCGECEGCQVVEDCSQCRFCRDKSKFGGPNRLKQVCVYKRCVLADAAETAATTEETKKRRKIGLKKKNGKCGTCEGCQRATDCGECYACLHNAAAQPPARRKVCEMRVCEQQQIEEFRVSLAMAAEPSPYSAESLLAMSAGLTSPISASSPTPDSQPSTHNDKMKLMRKMLKKKFAQPYSRVSPSKVRTKYYCGECPGCQTTTPCGHCLYCSDMPKFGGPGRYRQKCVKQLCVYHPRLQALKISNRSKPTYDEQHINVDTLSQLGASYQQFLAEHPEALAMWPEGVAMFAGYPPGVKMEEEENTFDSNISMDEEERNALQKHYKDVQIQEMERKAKQLVEASAIAKVASDPTSIPTIISAVMPTNYIPTSAISTSAMNLANAMAFTTAVDLRNTPDMNKAIVNLSNASGLSSATFGINNEPGVGEAAENLSKASGLNSEPISLSNATSLHSDFKGLNDTSVQSSYSSAIVQGGELEPLQSVEKERNQDVESAIDNAENEVVNDENNQDKNGDIVVDHDEGEVGRQDIEDVSASSPKNPSSSTTPIPASTSSTSTANTPSPTVRTKSLRSSCS</sequence>
<dbReference type="GO" id="GO:0008270">
    <property type="term" value="F:zinc ion binding"/>
    <property type="evidence" value="ECO:0007669"/>
    <property type="project" value="UniProtKB-KW"/>
</dbReference>
<reference evidence="8 9" key="1">
    <citation type="submission" date="2024-05" db="EMBL/GenBank/DDBJ databases">
        <authorList>
            <person name="Wallberg A."/>
        </authorList>
    </citation>
    <scope>NUCLEOTIDE SEQUENCE [LARGE SCALE GENOMIC DNA]</scope>
</reference>
<dbReference type="PROSITE" id="PS51058">
    <property type="entry name" value="ZF_CXXC"/>
    <property type="match status" value="3"/>
</dbReference>
<feature type="domain" description="CXXC-type" evidence="7">
    <location>
        <begin position="1025"/>
        <end position="1072"/>
    </location>
</feature>
<accession>A0AAV2R4L3</accession>
<feature type="compositionally biased region" description="Low complexity" evidence="5">
    <location>
        <begin position="574"/>
        <end position="595"/>
    </location>
</feature>
<feature type="domain" description="BTB" evidence="6">
    <location>
        <begin position="235"/>
        <end position="296"/>
    </location>
</feature>
<feature type="region of interest" description="Disordered" evidence="5">
    <location>
        <begin position="426"/>
        <end position="453"/>
    </location>
</feature>
<dbReference type="EMBL" id="CAXKWB010015176">
    <property type="protein sequence ID" value="CAL4112916.1"/>
    <property type="molecule type" value="Genomic_DNA"/>
</dbReference>
<feature type="domain" description="CXXC-type" evidence="7">
    <location>
        <begin position="957"/>
        <end position="1004"/>
    </location>
</feature>
<evidence type="ECO:0008006" key="10">
    <source>
        <dbReference type="Google" id="ProtNLM"/>
    </source>
</evidence>
<evidence type="ECO:0000313" key="9">
    <source>
        <dbReference type="Proteomes" id="UP001497623"/>
    </source>
</evidence>
<protein>
    <recommendedName>
        <fullName evidence="10">CXXC-type domain-containing protein</fullName>
    </recommendedName>
</protein>
<dbReference type="Proteomes" id="UP001497623">
    <property type="component" value="Unassembled WGS sequence"/>
</dbReference>
<keyword evidence="2 4" id="KW-0863">Zinc-finger</keyword>
<feature type="region of interest" description="Disordered" evidence="5">
    <location>
        <begin position="1455"/>
        <end position="1534"/>
    </location>
</feature>
<dbReference type="GO" id="GO:0003677">
    <property type="term" value="F:DNA binding"/>
    <property type="evidence" value="ECO:0007669"/>
    <property type="project" value="InterPro"/>
</dbReference>
<feature type="compositionally biased region" description="Polar residues" evidence="5">
    <location>
        <begin position="188"/>
        <end position="211"/>
    </location>
</feature>
<dbReference type="Pfam" id="PF00651">
    <property type="entry name" value="BTB"/>
    <property type="match status" value="1"/>
</dbReference>
<keyword evidence="9" id="KW-1185">Reference proteome</keyword>
<evidence type="ECO:0000256" key="1">
    <source>
        <dbReference type="ARBA" id="ARBA00022723"/>
    </source>
</evidence>
<evidence type="ECO:0000259" key="7">
    <source>
        <dbReference type="PROSITE" id="PS51058"/>
    </source>
</evidence>
<dbReference type="SUPFAM" id="SSF54695">
    <property type="entry name" value="POZ domain"/>
    <property type="match status" value="1"/>
</dbReference>